<sequence length="890" mass="99259">MRSFYHISDAVEFRIPCQGECASSPPEGFFTCYEAFVVRCRLWFPIPEIIVRVLGRFGVAISQLNPLSIQHLIGILVLSYEHGLSLTVDHFEALLRLQIIRDTDTYRLVPRNFMSVVKGFTSNFNSWRKFFFFVRVDAASVEESCIPLFRRLPNDRPSINPLAPFPEDIIAIRDLLRNGPALGGETRSDSEPEDQGPNAGPNAAPTIVTGPNSSKGNDIDLSDLEFSVDDCMLPGWDPNLAFGDGSGTSEVPIMDFDYFCAGHPSGFDPPQATSKSGRPRVVAEGSRIINGGLNLLGSAIEASHREAMIYRFKEEKAEKDLARMRDEMLARDARLARDHARAVRRAKRKGKREIIEVMKNRASQFQVEYGNLKGAFNSLGDFRECRGSVGSLWKTQEDDYIFEREMELMKGGMKDHAHAEATIPPIDGKIQGFCDPIPVSPYFVETTADFAGDDEEVNFPADAFGASLSGSFNFDLARPRFTLGFKHLIGILVLSYEHGLSLTVDHFEALLRLQIIRETDTYRLVPRNFMSVVKGFTSNFNSWRKFFFFVRVDAASVEESCIPLFRRLPNDRPSINPLAPFPEDIIAMRDLLRNGPFFWTSFTPKRVRRALRFVHPGPALGGETRSDSEPEDQGPNACPNAAPTIVSGPNSSKGKDIDLGDLEFSVDDCMLPGWDPNLAFGNGSGTSEVPIPDFDDFFAGLPSGFDAPQATTESGRPRVVAEGSRIINGKAEKDLARMRDEMLARDTQLPRDHARVVRRAERKGKREIVEVMKTRASQFQVEYENLKGAFDSLGDFRECRGSVGSLWRTHEDDYVFEREMELMKGGMKDHAHAEATIPPIDGKIQGFWDPIPVSPDTVETTADFAGDDEEVNFPVDAFGASLSGSFNFDL</sequence>
<organism evidence="2 3">
    <name type="scientific">Brassica cretica</name>
    <name type="common">Mustard</name>
    <dbReference type="NCBI Taxonomy" id="69181"/>
    <lineage>
        <taxon>Eukaryota</taxon>
        <taxon>Viridiplantae</taxon>
        <taxon>Streptophyta</taxon>
        <taxon>Embryophyta</taxon>
        <taxon>Tracheophyta</taxon>
        <taxon>Spermatophyta</taxon>
        <taxon>Magnoliopsida</taxon>
        <taxon>eudicotyledons</taxon>
        <taxon>Gunneridae</taxon>
        <taxon>Pentapetalae</taxon>
        <taxon>rosids</taxon>
        <taxon>malvids</taxon>
        <taxon>Brassicales</taxon>
        <taxon>Brassicaceae</taxon>
        <taxon>Brassiceae</taxon>
        <taxon>Brassica</taxon>
    </lineage>
</organism>
<proteinExistence type="predicted"/>
<comment type="caution">
    <text evidence="2">The sequence shown here is derived from an EMBL/GenBank/DDBJ whole genome shotgun (WGS) entry which is preliminary data.</text>
</comment>
<dbReference type="PANTHER" id="PTHR31099">
    <property type="entry name" value="OS06G0165300 PROTEIN"/>
    <property type="match status" value="1"/>
</dbReference>
<evidence type="ECO:0000313" key="2">
    <source>
        <dbReference type="EMBL" id="KAF3602916.1"/>
    </source>
</evidence>
<protein>
    <submittedName>
        <fullName evidence="2">Uncharacterized protein</fullName>
    </submittedName>
</protein>
<name>A0A8S9SMW5_BRACR</name>
<gene>
    <name evidence="2" type="ORF">F2Q69_00035083</name>
</gene>
<accession>A0A8S9SMW5</accession>
<feature type="region of interest" description="Disordered" evidence="1">
    <location>
        <begin position="181"/>
        <end position="216"/>
    </location>
</feature>
<feature type="region of interest" description="Disordered" evidence="1">
    <location>
        <begin position="618"/>
        <end position="653"/>
    </location>
</feature>
<dbReference type="EMBL" id="QGKX02000004">
    <property type="protein sequence ID" value="KAF3602916.1"/>
    <property type="molecule type" value="Genomic_DNA"/>
</dbReference>
<evidence type="ECO:0000256" key="1">
    <source>
        <dbReference type="SAM" id="MobiDB-lite"/>
    </source>
</evidence>
<dbReference type="Proteomes" id="UP000712600">
    <property type="component" value="Unassembled WGS sequence"/>
</dbReference>
<dbReference type="AlphaFoldDB" id="A0A8S9SMW5"/>
<evidence type="ECO:0000313" key="3">
    <source>
        <dbReference type="Proteomes" id="UP000712600"/>
    </source>
</evidence>
<reference evidence="2" key="1">
    <citation type="submission" date="2019-12" db="EMBL/GenBank/DDBJ databases">
        <title>Genome sequencing and annotation of Brassica cretica.</title>
        <authorList>
            <person name="Studholme D.J."/>
            <person name="Sarris P."/>
        </authorList>
    </citation>
    <scope>NUCLEOTIDE SEQUENCE</scope>
    <source>
        <strain evidence="2">PFS-109/04</strain>
        <tissue evidence="2">Leaf</tissue>
    </source>
</reference>
<dbReference type="PANTHER" id="PTHR31099:SF44">
    <property type="entry name" value="DUF4283 DOMAIN-CONTAINING PROTEIN"/>
    <property type="match status" value="1"/>
</dbReference>